<comment type="similarity">
    <text evidence="3">Belongs to the flavin monoamine oxidase family.</text>
</comment>
<evidence type="ECO:0000256" key="5">
    <source>
        <dbReference type="ARBA" id="ARBA00022827"/>
    </source>
</evidence>
<dbReference type="eggNOG" id="KOG1048">
    <property type="taxonomic scope" value="Eukaryota"/>
</dbReference>
<keyword evidence="6" id="KW-0560">Oxidoreductase</keyword>
<evidence type="ECO:0000256" key="8">
    <source>
        <dbReference type="SAM" id="MobiDB-lite"/>
    </source>
</evidence>
<comment type="similarity">
    <text evidence="2">Belongs to the Rab GDI family.</text>
</comment>
<evidence type="ECO:0000256" key="7">
    <source>
        <dbReference type="PROSITE-ProRule" id="PRU00259"/>
    </source>
</evidence>
<dbReference type="InParanoid" id="D2VIY0"/>
<dbReference type="Pfam" id="PF04433">
    <property type="entry name" value="SWIRM"/>
    <property type="match status" value="1"/>
</dbReference>
<dbReference type="Proteomes" id="UP000006671">
    <property type="component" value="Unassembled WGS sequence"/>
</dbReference>
<dbReference type="Gene3D" id="3.50.50.60">
    <property type="entry name" value="FAD/NAD(P)-binding domain"/>
    <property type="match status" value="2"/>
</dbReference>
<keyword evidence="4" id="KW-0285">Flavoprotein</keyword>
<dbReference type="eggNOG" id="KOG4405">
    <property type="taxonomic scope" value="Eukaryota"/>
</dbReference>
<gene>
    <name evidence="10" type="ORF">NAEGRDRAFT_49917</name>
</gene>
<dbReference type="OrthoDB" id="5046242at2759"/>
<dbReference type="Gene3D" id="1.10.10.10">
    <property type="entry name" value="Winged helix-like DNA-binding domain superfamily/Winged helix DNA-binding domain"/>
    <property type="match status" value="1"/>
</dbReference>
<dbReference type="Gene3D" id="1.10.405.10">
    <property type="entry name" value="Guanine Nucleotide Dissociation Inhibitor, domain 1"/>
    <property type="match status" value="1"/>
</dbReference>
<feature type="compositionally biased region" description="Basic and acidic residues" evidence="8">
    <location>
        <begin position="1555"/>
        <end position="1565"/>
    </location>
</feature>
<keyword evidence="5" id="KW-0274">FAD</keyword>
<dbReference type="GO" id="GO:0005092">
    <property type="term" value="F:GDP-dissociation inhibitor activity"/>
    <property type="evidence" value="ECO:0007669"/>
    <property type="project" value="InterPro"/>
</dbReference>
<evidence type="ECO:0000313" key="11">
    <source>
        <dbReference type="Proteomes" id="UP000006671"/>
    </source>
</evidence>
<evidence type="ECO:0000313" key="10">
    <source>
        <dbReference type="EMBL" id="EFC43103.1"/>
    </source>
</evidence>
<dbReference type="eggNOG" id="KOG0029">
    <property type="taxonomic scope" value="Eukaryota"/>
</dbReference>
<dbReference type="PANTHER" id="PTHR10742">
    <property type="entry name" value="FLAVIN MONOAMINE OXIDASE"/>
    <property type="match status" value="1"/>
</dbReference>
<feature type="compositionally biased region" description="Basic and acidic residues" evidence="8">
    <location>
        <begin position="1581"/>
        <end position="1597"/>
    </location>
</feature>
<dbReference type="InterPro" id="IPR036188">
    <property type="entry name" value="FAD/NAD-bd_sf"/>
</dbReference>
<dbReference type="InterPro" id="IPR036388">
    <property type="entry name" value="WH-like_DNA-bd_sf"/>
</dbReference>
<dbReference type="PROSITE" id="PS50176">
    <property type="entry name" value="ARM_REPEAT"/>
    <property type="match status" value="1"/>
</dbReference>
<dbReference type="EMBL" id="GG738875">
    <property type="protein sequence ID" value="EFC43103.1"/>
    <property type="molecule type" value="Genomic_DNA"/>
</dbReference>
<proteinExistence type="inferred from homology"/>
<reference evidence="10 11" key="1">
    <citation type="journal article" date="2010" name="Cell">
        <title>The genome of Naegleria gruberi illuminates early eukaryotic versatility.</title>
        <authorList>
            <person name="Fritz-Laylin L.K."/>
            <person name="Prochnik S.E."/>
            <person name="Ginger M.L."/>
            <person name="Dacks J.B."/>
            <person name="Carpenter M.L."/>
            <person name="Field M.C."/>
            <person name="Kuo A."/>
            <person name="Paredez A."/>
            <person name="Chapman J."/>
            <person name="Pham J."/>
            <person name="Shu S."/>
            <person name="Neupane R."/>
            <person name="Cipriano M."/>
            <person name="Mancuso J."/>
            <person name="Tu H."/>
            <person name="Salamov A."/>
            <person name="Lindquist E."/>
            <person name="Shapiro H."/>
            <person name="Lucas S."/>
            <person name="Grigoriev I.V."/>
            <person name="Cande W.Z."/>
            <person name="Fulton C."/>
            <person name="Rokhsar D.S."/>
            <person name="Dawson S.C."/>
        </authorList>
    </citation>
    <scope>NUCLEOTIDE SEQUENCE [LARGE SCALE GENOMIC DNA]</scope>
    <source>
        <strain evidence="10 11">NEG-M</strain>
    </source>
</reference>
<dbReference type="InterPro" id="IPR018203">
    <property type="entry name" value="GDP_dissociation_inhibitor"/>
</dbReference>
<dbReference type="InterPro" id="IPR009057">
    <property type="entry name" value="Homeodomain-like_sf"/>
</dbReference>
<dbReference type="InterPro" id="IPR007526">
    <property type="entry name" value="SWIRM"/>
</dbReference>
<dbReference type="Gene3D" id="3.90.660.10">
    <property type="match status" value="1"/>
</dbReference>
<evidence type="ECO:0000256" key="6">
    <source>
        <dbReference type="ARBA" id="ARBA00023002"/>
    </source>
</evidence>
<dbReference type="InterPro" id="IPR011989">
    <property type="entry name" value="ARM-like"/>
</dbReference>
<evidence type="ECO:0000256" key="1">
    <source>
        <dbReference type="ARBA" id="ARBA00001974"/>
    </source>
</evidence>
<evidence type="ECO:0000256" key="2">
    <source>
        <dbReference type="ARBA" id="ARBA00005593"/>
    </source>
</evidence>
<comment type="cofactor">
    <cofactor evidence="1">
        <name>FAD</name>
        <dbReference type="ChEBI" id="CHEBI:57692"/>
    </cofactor>
</comment>
<keyword evidence="11" id="KW-1185">Reference proteome</keyword>
<dbReference type="InterPro" id="IPR050281">
    <property type="entry name" value="Flavin_monoamine_oxidase"/>
</dbReference>
<dbReference type="PRINTS" id="PR00891">
    <property type="entry name" value="RABGDIREP"/>
</dbReference>
<evidence type="ECO:0000256" key="3">
    <source>
        <dbReference type="ARBA" id="ARBA00005995"/>
    </source>
</evidence>
<dbReference type="STRING" id="5762.D2VIY0"/>
<dbReference type="GO" id="GO:0141052">
    <property type="term" value="F:histone H3 demethylase activity"/>
    <property type="evidence" value="ECO:0007669"/>
    <property type="project" value="UniProtKB-ARBA"/>
</dbReference>
<evidence type="ECO:0000256" key="4">
    <source>
        <dbReference type="ARBA" id="ARBA00022630"/>
    </source>
</evidence>
<feature type="region of interest" description="Disordered" evidence="8">
    <location>
        <begin position="1443"/>
        <end position="1477"/>
    </location>
</feature>
<evidence type="ECO:0000259" key="9">
    <source>
        <dbReference type="PROSITE" id="PS50934"/>
    </source>
</evidence>
<feature type="domain" description="SWIRM" evidence="9">
    <location>
        <begin position="55"/>
        <end position="161"/>
    </location>
</feature>
<feature type="compositionally biased region" description="Low complexity" evidence="8">
    <location>
        <begin position="1448"/>
        <end position="1466"/>
    </location>
</feature>
<dbReference type="SUPFAM" id="SSF46689">
    <property type="entry name" value="Homeodomain-like"/>
    <property type="match status" value="1"/>
</dbReference>
<dbReference type="PANTHER" id="PTHR10742:SF410">
    <property type="entry name" value="LYSINE-SPECIFIC HISTONE DEMETHYLASE 2"/>
    <property type="match status" value="1"/>
</dbReference>
<feature type="region of interest" description="Disordered" evidence="8">
    <location>
        <begin position="1546"/>
        <end position="1597"/>
    </location>
</feature>
<dbReference type="Pfam" id="PF01593">
    <property type="entry name" value="Amino_oxidase"/>
    <property type="match status" value="1"/>
</dbReference>
<dbReference type="GO" id="GO:0007264">
    <property type="term" value="P:small GTPase-mediated signal transduction"/>
    <property type="evidence" value="ECO:0007669"/>
    <property type="project" value="InterPro"/>
</dbReference>
<dbReference type="GeneID" id="8853164"/>
<organism evidence="11">
    <name type="scientific">Naegleria gruberi</name>
    <name type="common">Amoeba</name>
    <dbReference type="NCBI Taxonomy" id="5762"/>
    <lineage>
        <taxon>Eukaryota</taxon>
        <taxon>Discoba</taxon>
        <taxon>Heterolobosea</taxon>
        <taxon>Tetramitia</taxon>
        <taxon>Eutetramitia</taxon>
        <taxon>Vahlkampfiidae</taxon>
        <taxon>Naegleria</taxon>
    </lineage>
</organism>
<feature type="compositionally biased region" description="Low complexity" evidence="8">
    <location>
        <begin position="1566"/>
        <end position="1580"/>
    </location>
</feature>
<sequence>MPKKKRVQSKNSPSSSDDSSGDSDEERPTIKNKAKRKKVASFVDFTTTDEFLNGLSDAVYFSRLPYEKLSVEEIKDLDISYALECNEEYLAVRNTILFMWRKNITEWIDCDKLLEIIPRLKFFKNIKSDSAQFAKIIINTYQFLNRHGYINYGFLSKSKYPNGITTNLKINHYKMLDKLPVNNQKDRKHIVVIGAGFSGIFAAKQLISFGYRVTLIEARNRPGGRVLTDFSWTDDSPVDIGASIVTCSAASPVVGVAEQTQIKLKNIGKEDQLFQSNGQILPKDLDDKYQRAFNDILDKVCSLKQPGFENEREEYRRDVHKGFIDSHPKDMTDESRIGKTDMSLGYAMDKMTEKIVNEAPESERKTMQEVLQWHTANLDYGVGHDIESASLYFWDQDDIYELGGEHLFVKKGFSSMIDALCNDAQELDKYIEYNQMVVGVDYSNPDIVRVKTKKTPETTGIHRNPIGKSKQLKEGKLDTNADDFEYDCDAVLTTVPLGVLQGKSPLNICTFNPPLPEWKTNSINKLGFGLLNKIILEFDYVFWQQDHFYFGLTHEDPSERGFCYLFWNLYPLTKKPILCGLVTGKAAYAIEENESNLEYIKSKVMKYLRKSFSWSTNLPDPKKIMRTNWYHDPFSTGSYSYVRMGAKGEEYDLLAETIDNRVYFGGEHTCRKFPATVMGAVISGLREAAKIDKYFNGLLFKKQNKTQDQDQQESVTSSLKPKGDILIPSNPTEMSQIMKPVPANQRGWRRHLNASILKDPAQFPFPVQNVGFKPPLPDTHYDAIIVGTGIEESLIAASLSRAGKRVLHLDLNDSYGGHFSTVNPSELNEYVHVKSFDSDVPEPFYQNPFSQINFKIIDDLNISLQRKTMIDLCGLHVLYCRGPMVELLIQSGIARYLEFRCLDSVLMFDKEHSTNPFKNVVKSEDEFSLVDVSQLFQAVPTTKGEVFKTKFISLKEKNRLVKFINFCVNLSTQEEEMKTYKEFENESFDLFLSKTQLLGDEQSFEKLRDIVVHALALLDSPIGITTKQVMSRVQYFISSLGRFGNGGAFLYPLYGQSELVQAFCRVGAVYGGVYVLRRGIHSVKLVENAHYQAEPVNIDQNEEKNSDPTDETTDRPVIYSKEKVVIEVGSGVQTFTCDHLVMNRDSCPSDTSSTDDDLLLKFVVVTESPLFNSIANTIAVIPSGTISIVASDETIVKQPCAIYLNQLDYSSCVVPRGKYMISLQTRIPSDIRKSNSEVESLVIKMLQTCVDRFIKNIENEENIVFSTLYKQSIRKGSFSFSQELDSKIHFCNDANHDVMQLESGMTEHVKAIFKAIAGEDVEFLAKIPDPNKSDRDEEDELYDETTKLLGIEKSKVVQPPNTTAQQWRSKIWEAITNNKMKSKITITQQHLLLIMKMLLFLLLMKIIILSKNNLNNKTTLKVPKQQKNKGVFSRQFAIQLRYKKMRRSSSGSNIASSSYRSNTSNSDSDEDLKKPNNKLMRNSIIQSVISEARSIVETEEILRPSIARPSRPYTPRDCERRLFIENEYTSRPTSAVSISSTFDFSHRNIGSSSGTRDETNPEITRKPSSSSSKRTGSSKSSRSDLEKEETHIHEQGTSDKVWNSIETILGSLEQCEDEDALMDSLDSILLLVDKLKTVHNPVEDEKKINFIGRLSKYIDIENGPRAVKCCSIILRVTTFGYQILHICKILFKISKQEKNDKVFKDDSIIAPLVRLLNQEFSTDNYSVSWEILLFTIGTLKNISYDNFNQKLLIKHNTISLLSLLLSSALRELKTGNMEKVNKQAQLLVQIMATLRNLAMKTGTFKQFFEYNVIDNIHILMNALMSHSEFIHNSTRVLSKLSLDETCTEEMRKISTLKSCLINVMKEHKKHKPIVVRVTFILGNITFQDYSDQELFDEKTEIPFLLDLLDLYSIEDERNTSAENVKKETEDLLTKLIRLIANISMDEHQGRIVAQSKQVTRLIEIIERKKVQDSEELILNTLRCITNLSFYAFSDTASPLYTFRVKLASLLSPLLFHDLTDVVYEATRTFGNLSQDSSVREYITKSRIDEALIIMVEHGNTDIVYAVCGVLVNMTSDPRGIKAIQEHGVIEKLLDVLEKCNVSLALVILKIIHNICLNNEAFGENSKIYSDYDLEHLDMLLNDILNHEYDHEEMNEQEVSMLRDLSSVAQELQYILSK</sequence>
<dbReference type="Pfam" id="PF00996">
    <property type="entry name" value="GDI"/>
    <property type="match status" value="1"/>
</dbReference>
<dbReference type="PROSITE" id="PS50934">
    <property type="entry name" value="SWIRM"/>
    <property type="match status" value="1"/>
</dbReference>
<dbReference type="VEuPathDB" id="AmoebaDB:NAEGRDRAFT_49917"/>
<dbReference type="GO" id="GO:0016705">
    <property type="term" value="F:oxidoreductase activity, acting on paired donors, with incorporation or reduction of molecular oxygen"/>
    <property type="evidence" value="ECO:0007669"/>
    <property type="project" value="UniProtKB-ARBA"/>
</dbReference>
<feature type="region of interest" description="Disordered" evidence="8">
    <location>
        <begin position="705"/>
        <end position="724"/>
    </location>
</feature>
<dbReference type="Gene3D" id="3.30.519.10">
    <property type="entry name" value="Guanine Nucleotide Dissociation Inhibitor, domain 2"/>
    <property type="match status" value="1"/>
</dbReference>
<dbReference type="Gene3D" id="1.25.10.10">
    <property type="entry name" value="Leucine-rich Repeat Variant"/>
    <property type="match status" value="2"/>
</dbReference>
<feature type="repeat" description="ARM" evidence="7">
    <location>
        <begin position="1707"/>
        <end position="1757"/>
    </location>
</feature>
<dbReference type="SUPFAM" id="SSF54373">
    <property type="entry name" value="FAD-linked reductases, C-terminal domain"/>
    <property type="match status" value="1"/>
</dbReference>
<dbReference type="KEGG" id="ngr:NAEGRDRAFT_49917"/>
<feature type="region of interest" description="Disordered" evidence="8">
    <location>
        <begin position="1"/>
        <end position="34"/>
    </location>
</feature>
<accession>D2VIY0</accession>
<dbReference type="SUPFAM" id="SSF48371">
    <property type="entry name" value="ARM repeat"/>
    <property type="match status" value="1"/>
</dbReference>
<dbReference type="SUPFAM" id="SSF51905">
    <property type="entry name" value="FAD/NAD(P)-binding domain"/>
    <property type="match status" value="2"/>
</dbReference>
<dbReference type="InterPro" id="IPR000225">
    <property type="entry name" value="Armadillo"/>
</dbReference>
<name>D2VIY0_NAEGR</name>
<protein>
    <submittedName>
        <fullName evidence="10">Predicted protein</fullName>
    </submittedName>
</protein>
<dbReference type="SMART" id="SM00185">
    <property type="entry name" value="ARM"/>
    <property type="match status" value="6"/>
</dbReference>
<dbReference type="InterPro" id="IPR002937">
    <property type="entry name" value="Amino_oxidase"/>
</dbReference>
<dbReference type="RefSeq" id="XP_002675847.1">
    <property type="nucleotide sequence ID" value="XM_002675801.1"/>
</dbReference>
<dbReference type="InterPro" id="IPR016024">
    <property type="entry name" value="ARM-type_fold"/>
</dbReference>